<dbReference type="GO" id="GO:0140098">
    <property type="term" value="F:catalytic activity, acting on RNA"/>
    <property type="evidence" value="ECO:0007669"/>
    <property type="project" value="UniProtKB-ARBA"/>
</dbReference>
<gene>
    <name evidence="8" type="ORF">F9U64_21480</name>
</gene>
<keyword evidence="3 6" id="KW-0413">Isomerase</keyword>
<evidence type="ECO:0000256" key="3">
    <source>
        <dbReference type="ARBA" id="ARBA00023235"/>
    </source>
</evidence>
<dbReference type="CDD" id="cd00165">
    <property type="entry name" value="S4"/>
    <property type="match status" value="1"/>
</dbReference>
<dbReference type="Pfam" id="PF00849">
    <property type="entry name" value="PseudoU_synth_2"/>
    <property type="match status" value="1"/>
</dbReference>
<evidence type="ECO:0000256" key="4">
    <source>
        <dbReference type="PIRSR" id="PIRSR606225-1"/>
    </source>
</evidence>
<evidence type="ECO:0000259" key="7">
    <source>
        <dbReference type="Pfam" id="PF00849"/>
    </source>
</evidence>
<dbReference type="NCBIfam" id="TIGR00005">
    <property type="entry name" value="rluA_subfam"/>
    <property type="match status" value="1"/>
</dbReference>
<feature type="domain" description="Pseudouridine synthase RsuA/RluA-like" evidence="7">
    <location>
        <begin position="91"/>
        <end position="241"/>
    </location>
</feature>
<sequence length="301" mass="34485">MNKKRKNPNMEQYEVETNAELLPFLISVIESKSRNAVKSILTRGQVYVNGDNITKHNFPLSKGDIVAIQTNKASKAATFINMNILYEDEAIIVIEKGAGLLSIASAKEKSHTAYKQLMDYVKKINPKNRIFIVHRLDQDTSGVMLFAKTEEVKQQLQNNWKNIVKERTYIALVEGRLKQTKGTVKSWLKENKAYKMYSSMKPNDGKLAITHYQVIKSNQEFSLLSVQLETGRKNQIRAHMEDLGHPIVGDKKYGSEQNPIARLGLHAKVIAFRHPVTKEFLRFESKVPKVFLNVKRPDKFR</sequence>
<evidence type="ECO:0000256" key="2">
    <source>
        <dbReference type="ARBA" id="ARBA00010876"/>
    </source>
</evidence>
<evidence type="ECO:0000256" key="1">
    <source>
        <dbReference type="ARBA" id="ARBA00000073"/>
    </source>
</evidence>
<dbReference type="RefSeq" id="WP_153406928.1">
    <property type="nucleotide sequence ID" value="NZ_ML762456.1"/>
</dbReference>
<dbReference type="PANTHER" id="PTHR21600">
    <property type="entry name" value="MITOCHONDRIAL RNA PSEUDOURIDINE SYNTHASE"/>
    <property type="match status" value="1"/>
</dbReference>
<dbReference type="PROSITE" id="PS01129">
    <property type="entry name" value="PSI_RLU"/>
    <property type="match status" value="1"/>
</dbReference>
<dbReference type="InterPro" id="IPR006224">
    <property type="entry name" value="PsdUridine_synth_RluA-like_CS"/>
</dbReference>
<proteinExistence type="inferred from homology"/>
<reference evidence="8 9" key="1">
    <citation type="submission" date="2019-10" db="EMBL/GenBank/DDBJ databases">
        <title>Gracilibacillus sp. nov. isolated from rice seeds.</title>
        <authorList>
            <person name="He S."/>
        </authorList>
    </citation>
    <scope>NUCLEOTIDE SEQUENCE [LARGE SCALE GENOMIC DNA]</scope>
    <source>
        <strain evidence="8 9">TD8</strain>
    </source>
</reference>
<dbReference type="CDD" id="cd02869">
    <property type="entry name" value="PseudoU_synth_RluA_like"/>
    <property type="match status" value="1"/>
</dbReference>
<keyword evidence="5" id="KW-0694">RNA-binding</keyword>
<dbReference type="Gene3D" id="3.30.2350.10">
    <property type="entry name" value="Pseudouridine synthase"/>
    <property type="match status" value="1"/>
</dbReference>
<accession>A0A7C8KVL1</accession>
<dbReference type="SUPFAM" id="SSF55174">
    <property type="entry name" value="Alpha-L RNA-binding motif"/>
    <property type="match status" value="1"/>
</dbReference>
<name>A0A7C8KVL1_9BACI</name>
<keyword evidence="9" id="KW-1185">Reference proteome</keyword>
<dbReference type="OrthoDB" id="9807829at2"/>
<dbReference type="InterPro" id="IPR050188">
    <property type="entry name" value="RluA_PseudoU_synthase"/>
</dbReference>
<evidence type="ECO:0000313" key="9">
    <source>
        <dbReference type="Proteomes" id="UP000480246"/>
    </source>
</evidence>
<dbReference type="InterPro" id="IPR006225">
    <property type="entry name" value="PsdUridine_synth_RluC/D"/>
</dbReference>
<dbReference type="AlphaFoldDB" id="A0A7C8KVL1"/>
<evidence type="ECO:0000256" key="5">
    <source>
        <dbReference type="PROSITE-ProRule" id="PRU00182"/>
    </source>
</evidence>
<organism evidence="8 9">
    <name type="scientific">Gracilibacillus oryzae</name>
    <dbReference type="NCBI Taxonomy" id="1672701"/>
    <lineage>
        <taxon>Bacteria</taxon>
        <taxon>Bacillati</taxon>
        <taxon>Bacillota</taxon>
        <taxon>Bacilli</taxon>
        <taxon>Bacillales</taxon>
        <taxon>Bacillaceae</taxon>
        <taxon>Gracilibacillus</taxon>
    </lineage>
</organism>
<comment type="caution">
    <text evidence="8">The sequence shown here is derived from an EMBL/GenBank/DDBJ whole genome shotgun (WGS) entry which is preliminary data.</text>
</comment>
<dbReference type="GO" id="GO:0009982">
    <property type="term" value="F:pseudouridine synthase activity"/>
    <property type="evidence" value="ECO:0007669"/>
    <property type="project" value="InterPro"/>
</dbReference>
<dbReference type="InterPro" id="IPR006145">
    <property type="entry name" value="PsdUridine_synth_RsuA/RluA"/>
</dbReference>
<dbReference type="EMBL" id="WEID01000123">
    <property type="protein sequence ID" value="KAB8125870.1"/>
    <property type="molecule type" value="Genomic_DNA"/>
</dbReference>
<evidence type="ECO:0000313" key="8">
    <source>
        <dbReference type="EMBL" id="KAB8125870.1"/>
    </source>
</evidence>
<comment type="catalytic activity">
    <reaction evidence="1 6">
        <text>a uridine in RNA = a pseudouridine in RNA</text>
        <dbReference type="Rhea" id="RHEA:48348"/>
        <dbReference type="Rhea" id="RHEA-COMP:12068"/>
        <dbReference type="Rhea" id="RHEA-COMP:12069"/>
        <dbReference type="ChEBI" id="CHEBI:65314"/>
        <dbReference type="ChEBI" id="CHEBI:65315"/>
    </reaction>
</comment>
<dbReference type="GO" id="GO:0000455">
    <property type="term" value="P:enzyme-directed rRNA pseudouridine synthesis"/>
    <property type="evidence" value="ECO:0007669"/>
    <property type="project" value="TreeGrafter"/>
</dbReference>
<dbReference type="EC" id="5.4.99.-" evidence="6"/>
<protein>
    <recommendedName>
        <fullName evidence="6">Pseudouridine synthase</fullName>
        <ecNumber evidence="6">5.4.99.-</ecNumber>
    </recommendedName>
</protein>
<dbReference type="Proteomes" id="UP000480246">
    <property type="component" value="Unassembled WGS sequence"/>
</dbReference>
<dbReference type="SUPFAM" id="SSF55120">
    <property type="entry name" value="Pseudouridine synthase"/>
    <property type="match status" value="1"/>
</dbReference>
<dbReference type="PROSITE" id="PS50889">
    <property type="entry name" value="S4"/>
    <property type="match status" value="1"/>
</dbReference>
<comment type="similarity">
    <text evidence="2 6">Belongs to the pseudouridine synthase RluA family.</text>
</comment>
<dbReference type="GO" id="GO:0003723">
    <property type="term" value="F:RNA binding"/>
    <property type="evidence" value="ECO:0007669"/>
    <property type="project" value="UniProtKB-KW"/>
</dbReference>
<dbReference type="InterPro" id="IPR036986">
    <property type="entry name" value="S4_RNA-bd_sf"/>
</dbReference>
<feature type="active site" evidence="4">
    <location>
        <position position="137"/>
    </location>
</feature>
<evidence type="ECO:0000256" key="6">
    <source>
        <dbReference type="RuleBase" id="RU362028"/>
    </source>
</evidence>
<dbReference type="Gene3D" id="3.10.290.10">
    <property type="entry name" value="RNA-binding S4 domain"/>
    <property type="match status" value="1"/>
</dbReference>
<dbReference type="PANTHER" id="PTHR21600:SF44">
    <property type="entry name" value="RIBOSOMAL LARGE SUBUNIT PSEUDOURIDINE SYNTHASE D"/>
    <property type="match status" value="1"/>
</dbReference>
<dbReference type="InterPro" id="IPR020103">
    <property type="entry name" value="PsdUridine_synth_cat_dom_sf"/>
</dbReference>
<comment type="function">
    <text evidence="6">Responsible for synthesis of pseudouridine from uracil.</text>
</comment>